<name>A0A0B7B1T4_9EUPU</name>
<proteinExistence type="predicted"/>
<gene>
    <name evidence="1" type="primary">ORF156564</name>
</gene>
<evidence type="ECO:0000313" key="1">
    <source>
        <dbReference type="EMBL" id="CEK86958.1"/>
    </source>
</evidence>
<organism evidence="1">
    <name type="scientific">Arion vulgaris</name>
    <dbReference type="NCBI Taxonomy" id="1028688"/>
    <lineage>
        <taxon>Eukaryota</taxon>
        <taxon>Metazoa</taxon>
        <taxon>Spiralia</taxon>
        <taxon>Lophotrochozoa</taxon>
        <taxon>Mollusca</taxon>
        <taxon>Gastropoda</taxon>
        <taxon>Heterobranchia</taxon>
        <taxon>Euthyneura</taxon>
        <taxon>Panpulmonata</taxon>
        <taxon>Eupulmonata</taxon>
        <taxon>Stylommatophora</taxon>
        <taxon>Helicina</taxon>
        <taxon>Arionoidea</taxon>
        <taxon>Arionidae</taxon>
        <taxon>Arion</taxon>
    </lineage>
</organism>
<feature type="non-terminal residue" evidence="1">
    <location>
        <position position="50"/>
    </location>
</feature>
<accession>A0A0B7B1T4</accession>
<reference evidence="1" key="1">
    <citation type="submission" date="2014-12" db="EMBL/GenBank/DDBJ databases">
        <title>Insight into the proteome of Arion vulgaris.</title>
        <authorList>
            <person name="Aradska J."/>
            <person name="Bulat T."/>
            <person name="Smidak R."/>
            <person name="Sarate P."/>
            <person name="Gangsoo J."/>
            <person name="Sialana F."/>
            <person name="Bilban M."/>
            <person name="Lubec G."/>
        </authorList>
    </citation>
    <scope>NUCLEOTIDE SEQUENCE</scope>
    <source>
        <tissue evidence="1">Skin</tissue>
    </source>
</reference>
<sequence>MLHSIVFRSAKFVQHGVCMMECDHRLFQNGVAYHDSVFVVINSNTFAATH</sequence>
<dbReference type="AlphaFoldDB" id="A0A0B7B1T4"/>
<protein>
    <submittedName>
        <fullName evidence="1">Uncharacterized protein</fullName>
    </submittedName>
</protein>
<dbReference type="EMBL" id="HACG01040093">
    <property type="protein sequence ID" value="CEK86958.1"/>
    <property type="molecule type" value="Transcribed_RNA"/>
</dbReference>